<evidence type="ECO:0000256" key="6">
    <source>
        <dbReference type="PIRSR" id="PIRSR601765-1"/>
    </source>
</evidence>
<dbReference type="GeneID" id="93643018"/>
<reference evidence="7 8" key="1">
    <citation type="journal article" date="2015" name="Genome Announc.">
        <title>Complete genome sequences for 35 biothreat assay-relevant bacillus species.</title>
        <authorList>
            <person name="Johnson S.L."/>
            <person name="Daligault H.E."/>
            <person name="Davenport K.W."/>
            <person name="Jaissle J."/>
            <person name="Frey K.G."/>
            <person name="Ladner J.T."/>
            <person name="Broomall S.M."/>
            <person name="Bishop-Lilly K.A."/>
            <person name="Bruce D.C."/>
            <person name="Gibbons H.S."/>
            <person name="Coyne S.R."/>
            <person name="Lo C.C."/>
            <person name="Meincke L."/>
            <person name="Munk A.C."/>
            <person name="Koroleva G.I."/>
            <person name="Rosenzweig C.N."/>
            <person name="Palacios G.F."/>
            <person name="Redden C.L."/>
            <person name="Minogue T.D."/>
            <person name="Chain P.S."/>
        </authorList>
    </citation>
    <scope>NUCLEOTIDE SEQUENCE [LARGE SCALE GENOMIC DNA]</scope>
    <source>
        <strain evidence="8">ATCC 14581 / DSM 32 / JCM 2506 / NBRC 15308 / NCIMB 9376 / NCTC 10342 / NRRL B-14308 / VKM B-512</strain>
    </source>
</reference>
<sequence length="195" mass="21346">MTCLSEVLKFNEKFVTNNQFEAFQTSKFPNKKIVILTCMDTRLLELLPKAMGLKNGDAKIVKNAGAVISHPFGSVMRSILVAVYALQADEVCVIGHHECGMTGMKAEAILASAEQRGISTEQIRNLKYAGIDLESWLTGFECVEDSVENSVDMIRNHPLLPKDVLVSGMVIHPSTGKLDVVVNGYSQDRAETVSS</sequence>
<evidence type="ECO:0000313" key="7">
    <source>
        <dbReference type="EMBL" id="AJI20334.1"/>
    </source>
</evidence>
<gene>
    <name evidence="7" type="ORF">BG04_5053</name>
</gene>
<dbReference type="EC" id="4.2.1.1" evidence="2"/>
<dbReference type="SMART" id="SM00947">
    <property type="entry name" value="Pro_CA"/>
    <property type="match status" value="1"/>
</dbReference>
<dbReference type="GO" id="GO:0004089">
    <property type="term" value="F:carbonate dehydratase activity"/>
    <property type="evidence" value="ECO:0007669"/>
    <property type="project" value="UniProtKB-EC"/>
</dbReference>
<comment type="similarity">
    <text evidence="1">Belongs to the beta-class carbonic anhydrase family.</text>
</comment>
<evidence type="ECO:0000313" key="8">
    <source>
        <dbReference type="Proteomes" id="UP000031829"/>
    </source>
</evidence>
<comment type="cofactor">
    <cofactor evidence="6">
        <name>Zn(2+)</name>
        <dbReference type="ChEBI" id="CHEBI:29105"/>
    </cofactor>
    <text evidence="6">Binds 1 zinc ion per subunit.</text>
</comment>
<evidence type="ECO:0000256" key="4">
    <source>
        <dbReference type="ARBA" id="ARBA00022833"/>
    </source>
</evidence>
<organism evidence="7 8">
    <name type="scientific">Priestia megaterium (strain ATCC 14581 / DSM 32 / CCUG 1817 / JCM 2506 / NBRC 15308 / NCIMB 9376 / NCTC 10342 / NRRL B-14308 / VKM B-512 / Ford 19)</name>
    <name type="common">Bacillus megaterium</name>
    <dbReference type="NCBI Taxonomy" id="1348623"/>
    <lineage>
        <taxon>Bacteria</taxon>
        <taxon>Bacillati</taxon>
        <taxon>Bacillota</taxon>
        <taxon>Bacilli</taxon>
        <taxon>Bacillales</taxon>
        <taxon>Bacillaceae</taxon>
        <taxon>Priestia</taxon>
    </lineage>
</organism>
<comment type="catalytic activity">
    <reaction evidence="5">
        <text>hydrogencarbonate + H(+) = CO2 + H2O</text>
        <dbReference type="Rhea" id="RHEA:10748"/>
        <dbReference type="ChEBI" id="CHEBI:15377"/>
        <dbReference type="ChEBI" id="CHEBI:15378"/>
        <dbReference type="ChEBI" id="CHEBI:16526"/>
        <dbReference type="ChEBI" id="CHEBI:17544"/>
        <dbReference type="EC" id="4.2.1.1"/>
    </reaction>
</comment>
<dbReference type="PANTHER" id="PTHR43175">
    <property type="entry name" value="CARBONIC ANHYDRASE"/>
    <property type="match status" value="1"/>
</dbReference>
<name>A0A0B6AKK7_PRIM2</name>
<feature type="binding site" evidence="6">
    <location>
        <position position="40"/>
    </location>
    <ligand>
        <name>Zn(2+)</name>
        <dbReference type="ChEBI" id="CHEBI:29105"/>
    </ligand>
</feature>
<keyword evidence="3 6" id="KW-0479">Metal-binding</keyword>
<feature type="binding site" evidence="6">
    <location>
        <position position="99"/>
    </location>
    <ligand>
        <name>Zn(2+)</name>
        <dbReference type="ChEBI" id="CHEBI:29105"/>
    </ligand>
</feature>
<keyword evidence="4 6" id="KW-0862">Zinc</keyword>
<dbReference type="Pfam" id="PF00484">
    <property type="entry name" value="Pro_CA"/>
    <property type="match status" value="1"/>
</dbReference>
<evidence type="ECO:0000256" key="2">
    <source>
        <dbReference type="ARBA" id="ARBA00012925"/>
    </source>
</evidence>
<protein>
    <recommendedName>
        <fullName evidence="2">carbonic anhydrase</fullName>
        <ecNumber evidence="2">4.2.1.1</ecNumber>
    </recommendedName>
</protein>
<dbReference type="GO" id="GO:0008270">
    <property type="term" value="F:zinc ion binding"/>
    <property type="evidence" value="ECO:0007669"/>
    <property type="project" value="InterPro"/>
</dbReference>
<proteinExistence type="inferred from homology"/>
<dbReference type="Proteomes" id="UP000031829">
    <property type="component" value="Chromosome"/>
</dbReference>
<evidence type="ECO:0000256" key="1">
    <source>
        <dbReference type="ARBA" id="ARBA00006217"/>
    </source>
</evidence>
<dbReference type="Gene3D" id="3.40.1050.10">
    <property type="entry name" value="Carbonic anhydrase"/>
    <property type="match status" value="1"/>
</dbReference>
<dbReference type="AlphaFoldDB" id="A0A0B6AKK7"/>
<accession>A0A0B6AKK7</accession>
<dbReference type="EMBL" id="CP009920">
    <property type="protein sequence ID" value="AJI20334.1"/>
    <property type="molecule type" value="Genomic_DNA"/>
</dbReference>
<dbReference type="KEGG" id="bmeg:BG04_5053"/>
<dbReference type="HOGENOM" id="CLU_084253_3_0_9"/>
<feature type="binding site" evidence="6">
    <location>
        <position position="38"/>
    </location>
    <ligand>
        <name>Zn(2+)</name>
        <dbReference type="ChEBI" id="CHEBI:29105"/>
    </ligand>
</feature>
<evidence type="ECO:0000256" key="3">
    <source>
        <dbReference type="ARBA" id="ARBA00022723"/>
    </source>
</evidence>
<dbReference type="PANTHER" id="PTHR43175:SF3">
    <property type="entry name" value="CARBON DISULFIDE HYDROLASE"/>
    <property type="match status" value="1"/>
</dbReference>
<evidence type="ECO:0000256" key="5">
    <source>
        <dbReference type="ARBA" id="ARBA00048348"/>
    </source>
</evidence>
<dbReference type="InterPro" id="IPR001765">
    <property type="entry name" value="Carbonic_anhydrase"/>
</dbReference>
<dbReference type="InterPro" id="IPR036874">
    <property type="entry name" value="Carbonic_anhydrase_sf"/>
</dbReference>
<dbReference type="CDD" id="cd03379">
    <property type="entry name" value="beta_CA_cladeD"/>
    <property type="match status" value="1"/>
</dbReference>
<dbReference type="SUPFAM" id="SSF53056">
    <property type="entry name" value="beta-carbonic anhydrase, cab"/>
    <property type="match status" value="1"/>
</dbReference>
<dbReference type="RefSeq" id="WP_013057294.1">
    <property type="nucleotide sequence ID" value="NZ_BCVB01000010.1"/>
</dbReference>
<feature type="binding site" evidence="6">
    <location>
        <position position="96"/>
    </location>
    <ligand>
        <name>Zn(2+)</name>
        <dbReference type="ChEBI" id="CHEBI:29105"/>
    </ligand>
</feature>